<comment type="caution">
    <text evidence="2">The sequence shown here is derived from an EMBL/GenBank/DDBJ whole genome shotgun (WGS) entry which is preliminary data.</text>
</comment>
<sequence>MCFLCRGEKRQAETQAATMPALRYSEQRPDRGSQKGRRGRAQSHSKEGKVYQVGRLEKRCDREHKMCFLGRTMREDRQKRGPRGCRCSDTQSCGLTEARRKDAVVERSVTVPG</sequence>
<dbReference type="Proteomes" id="UP001066276">
    <property type="component" value="Chromosome 9"/>
</dbReference>
<feature type="compositionally biased region" description="Basic residues" evidence="1">
    <location>
        <begin position="34"/>
        <end position="43"/>
    </location>
</feature>
<feature type="compositionally biased region" description="Basic and acidic residues" evidence="1">
    <location>
        <begin position="1"/>
        <end position="12"/>
    </location>
</feature>
<evidence type="ECO:0000313" key="3">
    <source>
        <dbReference type="Proteomes" id="UP001066276"/>
    </source>
</evidence>
<name>A0AAV7N2F5_PLEWA</name>
<dbReference type="AlphaFoldDB" id="A0AAV7N2F5"/>
<feature type="region of interest" description="Disordered" evidence="1">
    <location>
        <begin position="1"/>
        <end position="49"/>
    </location>
</feature>
<proteinExistence type="predicted"/>
<evidence type="ECO:0000256" key="1">
    <source>
        <dbReference type="SAM" id="MobiDB-lite"/>
    </source>
</evidence>
<reference evidence="2" key="1">
    <citation type="journal article" date="2022" name="bioRxiv">
        <title>Sequencing and chromosome-scale assembly of the giantPleurodeles waltlgenome.</title>
        <authorList>
            <person name="Brown T."/>
            <person name="Elewa A."/>
            <person name="Iarovenko S."/>
            <person name="Subramanian E."/>
            <person name="Araus A.J."/>
            <person name="Petzold A."/>
            <person name="Susuki M."/>
            <person name="Suzuki K.-i.T."/>
            <person name="Hayashi T."/>
            <person name="Toyoda A."/>
            <person name="Oliveira C."/>
            <person name="Osipova E."/>
            <person name="Leigh N.D."/>
            <person name="Simon A."/>
            <person name="Yun M.H."/>
        </authorList>
    </citation>
    <scope>NUCLEOTIDE SEQUENCE</scope>
    <source>
        <strain evidence="2">20211129_DDA</strain>
        <tissue evidence="2">Liver</tissue>
    </source>
</reference>
<keyword evidence="3" id="KW-1185">Reference proteome</keyword>
<protein>
    <submittedName>
        <fullName evidence="2">Uncharacterized protein</fullName>
    </submittedName>
</protein>
<accession>A0AAV7N2F5</accession>
<gene>
    <name evidence="2" type="ORF">NDU88_007581</name>
</gene>
<organism evidence="2 3">
    <name type="scientific">Pleurodeles waltl</name>
    <name type="common">Iberian ribbed newt</name>
    <dbReference type="NCBI Taxonomy" id="8319"/>
    <lineage>
        <taxon>Eukaryota</taxon>
        <taxon>Metazoa</taxon>
        <taxon>Chordata</taxon>
        <taxon>Craniata</taxon>
        <taxon>Vertebrata</taxon>
        <taxon>Euteleostomi</taxon>
        <taxon>Amphibia</taxon>
        <taxon>Batrachia</taxon>
        <taxon>Caudata</taxon>
        <taxon>Salamandroidea</taxon>
        <taxon>Salamandridae</taxon>
        <taxon>Pleurodelinae</taxon>
        <taxon>Pleurodeles</taxon>
    </lineage>
</organism>
<evidence type="ECO:0000313" key="2">
    <source>
        <dbReference type="EMBL" id="KAJ1110226.1"/>
    </source>
</evidence>
<dbReference type="EMBL" id="JANPWB010000013">
    <property type="protein sequence ID" value="KAJ1110226.1"/>
    <property type="molecule type" value="Genomic_DNA"/>
</dbReference>